<evidence type="ECO:0000313" key="3">
    <source>
        <dbReference type="Proteomes" id="UP000323164"/>
    </source>
</evidence>
<dbReference type="AlphaFoldDB" id="A0A5D8YG17"/>
<keyword evidence="1" id="KW-0732">Signal</keyword>
<evidence type="ECO:0000313" key="2">
    <source>
        <dbReference type="EMBL" id="TZF80712.1"/>
    </source>
</evidence>
<protein>
    <submittedName>
        <fullName evidence="2">Uncharacterized protein</fullName>
    </submittedName>
</protein>
<feature type="signal peptide" evidence="1">
    <location>
        <begin position="1"/>
        <end position="20"/>
    </location>
</feature>
<sequence length="155" mass="16212">MPKHTATLLVLAAFAGQACAHESVRTGYGAVTAVPPANNASGFSIRFKGASIASVSGEQVSLYKVAGADPTQYVVVEAWRPALNCHYEYVLLKLSAGGAAQHSKPFGNCYQLKSAKRFRGAVQVRLTSAATPTVGATFRWAGGTINQVGGKENGR</sequence>
<name>A0A5D8YG17_9GAMM</name>
<dbReference type="RefSeq" id="WP_149353911.1">
    <property type="nucleotide sequence ID" value="NZ_VTRV01000256.1"/>
</dbReference>
<organism evidence="2 3">
    <name type="scientific">Cognatilysobacter lacus</name>
    <dbReference type="NCBI Taxonomy" id="1643323"/>
    <lineage>
        <taxon>Bacteria</taxon>
        <taxon>Pseudomonadati</taxon>
        <taxon>Pseudomonadota</taxon>
        <taxon>Gammaproteobacteria</taxon>
        <taxon>Lysobacterales</taxon>
        <taxon>Lysobacteraceae</taxon>
        <taxon>Cognatilysobacter</taxon>
    </lineage>
</organism>
<reference evidence="2 3" key="1">
    <citation type="submission" date="2019-08" db="EMBL/GenBank/DDBJ databases">
        <title>Draft genome sequence of Lysobacter sp. UKS-15.</title>
        <authorList>
            <person name="Im W.-T."/>
        </authorList>
    </citation>
    <scope>NUCLEOTIDE SEQUENCE [LARGE SCALE GENOMIC DNA]</scope>
    <source>
        <strain evidence="2 3">UKS-15</strain>
    </source>
</reference>
<accession>A0A5D8YG17</accession>
<feature type="chain" id="PRO_5023052383" evidence="1">
    <location>
        <begin position="21"/>
        <end position="155"/>
    </location>
</feature>
<evidence type="ECO:0000256" key="1">
    <source>
        <dbReference type="SAM" id="SignalP"/>
    </source>
</evidence>
<keyword evidence="3" id="KW-1185">Reference proteome</keyword>
<comment type="caution">
    <text evidence="2">The sequence shown here is derived from an EMBL/GenBank/DDBJ whole genome shotgun (WGS) entry which is preliminary data.</text>
</comment>
<dbReference type="EMBL" id="VTRV01000256">
    <property type="protein sequence ID" value="TZF80712.1"/>
    <property type="molecule type" value="Genomic_DNA"/>
</dbReference>
<gene>
    <name evidence="2" type="ORF">FW784_13860</name>
</gene>
<dbReference type="PROSITE" id="PS51257">
    <property type="entry name" value="PROKAR_LIPOPROTEIN"/>
    <property type="match status" value="1"/>
</dbReference>
<proteinExistence type="predicted"/>
<dbReference type="Proteomes" id="UP000323164">
    <property type="component" value="Unassembled WGS sequence"/>
</dbReference>